<keyword evidence="3" id="KW-0540">Nuclease</keyword>
<dbReference type="Proteomes" id="UP001181622">
    <property type="component" value="Unassembled WGS sequence"/>
</dbReference>
<accession>A0ABU1DI70</accession>
<dbReference type="Gene3D" id="3.90.1570.10">
    <property type="entry name" value="tt1808, chain A"/>
    <property type="match status" value="1"/>
</dbReference>
<dbReference type="InterPro" id="IPR012296">
    <property type="entry name" value="Nuclease_put_TT1808"/>
</dbReference>
<name>A0ABU1DI70_9HYPH</name>
<dbReference type="EMBL" id="JADBEO010000033">
    <property type="protein sequence ID" value="MDR4307829.1"/>
    <property type="molecule type" value="Genomic_DNA"/>
</dbReference>
<sequence>MAEAAQKLMTIEEFFAWEETQEERHELVDGVPVLRGEWIRYGDQWTMMSGASQRHDQIVVNLITALRTKLRGRTCRAFSPDMSVRTSSRRVRRPDSGVDCGPRRDRSTEASEPKVVIEVLSPSTRDFDMFAKLDEYRSVDAIDHVLLIDPNDPEAQLWSRGPDGWSEMTMRGLDATAELSAVGLSLPLAEVYEDVAFPARPEDAPAVSG</sequence>
<proteinExistence type="predicted"/>
<dbReference type="PANTHER" id="PTHR36558:SF1">
    <property type="entry name" value="RESTRICTION ENDONUCLEASE DOMAIN-CONTAINING PROTEIN-RELATED"/>
    <property type="match status" value="1"/>
</dbReference>
<dbReference type="SUPFAM" id="SSF52980">
    <property type="entry name" value="Restriction endonuclease-like"/>
    <property type="match status" value="1"/>
</dbReference>
<evidence type="ECO:0000259" key="2">
    <source>
        <dbReference type="Pfam" id="PF05685"/>
    </source>
</evidence>
<feature type="compositionally biased region" description="Basic and acidic residues" evidence="1">
    <location>
        <begin position="93"/>
        <end position="112"/>
    </location>
</feature>
<organism evidence="3 4">
    <name type="scientific">Chelatococcus sambhunathii</name>
    <dbReference type="NCBI Taxonomy" id="363953"/>
    <lineage>
        <taxon>Bacteria</taxon>
        <taxon>Pseudomonadati</taxon>
        <taxon>Pseudomonadota</taxon>
        <taxon>Alphaproteobacteria</taxon>
        <taxon>Hyphomicrobiales</taxon>
        <taxon>Chelatococcaceae</taxon>
        <taxon>Chelatococcus</taxon>
    </lineage>
</organism>
<dbReference type="RefSeq" id="WP_309393068.1">
    <property type="nucleotide sequence ID" value="NZ_JADBEO010000033.1"/>
</dbReference>
<keyword evidence="3" id="KW-0378">Hydrolase</keyword>
<feature type="region of interest" description="Disordered" evidence="1">
    <location>
        <begin position="83"/>
        <end position="112"/>
    </location>
</feature>
<protein>
    <submittedName>
        <fullName evidence="3">Uma2 family endonuclease</fullName>
    </submittedName>
</protein>
<dbReference type="GO" id="GO:0004519">
    <property type="term" value="F:endonuclease activity"/>
    <property type="evidence" value="ECO:0007669"/>
    <property type="project" value="UniProtKB-KW"/>
</dbReference>
<reference evidence="3" key="1">
    <citation type="submission" date="2020-10" db="EMBL/GenBank/DDBJ databases">
        <authorList>
            <person name="Abbas A."/>
            <person name="Razzaq R."/>
            <person name="Waqas M."/>
            <person name="Abbas N."/>
            <person name="Nielsen T.K."/>
            <person name="Hansen L.H."/>
            <person name="Hussain S."/>
            <person name="Shahid M."/>
        </authorList>
    </citation>
    <scope>NUCLEOTIDE SEQUENCE</scope>
    <source>
        <strain evidence="3">S14</strain>
    </source>
</reference>
<dbReference type="Pfam" id="PF05685">
    <property type="entry name" value="Uma2"/>
    <property type="match status" value="1"/>
</dbReference>
<evidence type="ECO:0000313" key="4">
    <source>
        <dbReference type="Proteomes" id="UP001181622"/>
    </source>
</evidence>
<gene>
    <name evidence="3" type="ORF">IHQ68_14490</name>
</gene>
<dbReference type="InterPro" id="IPR011335">
    <property type="entry name" value="Restrct_endonuc-II-like"/>
</dbReference>
<keyword evidence="4" id="KW-1185">Reference proteome</keyword>
<dbReference type="CDD" id="cd06260">
    <property type="entry name" value="DUF820-like"/>
    <property type="match status" value="1"/>
</dbReference>
<feature type="domain" description="Putative restriction endonuclease" evidence="2">
    <location>
        <begin position="12"/>
        <end position="188"/>
    </location>
</feature>
<dbReference type="PANTHER" id="PTHR36558">
    <property type="entry name" value="GLR1098 PROTEIN"/>
    <property type="match status" value="1"/>
</dbReference>
<dbReference type="InterPro" id="IPR008538">
    <property type="entry name" value="Uma2"/>
</dbReference>
<evidence type="ECO:0000256" key="1">
    <source>
        <dbReference type="SAM" id="MobiDB-lite"/>
    </source>
</evidence>
<comment type="caution">
    <text evidence="3">The sequence shown here is derived from an EMBL/GenBank/DDBJ whole genome shotgun (WGS) entry which is preliminary data.</text>
</comment>
<evidence type="ECO:0000313" key="3">
    <source>
        <dbReference type="EMBL" id="MDR4307829.1"/>
    </source>
</evidence>
<keyword evidence="3" id="KW-0255">Endonuclease</keyword>